<reference evidence="4" key="1">
    <citation type="submission" date="2025-08" db="UniProtKB">
        <authorList>
            <consortium name="RefSeq"/>
        </authorList>
    </citation>
    <scope>IDENTIFICATION</scope>
    <source>
        <strain evidence="4">Quisiro</strain>
        <tissue evidence="4">Liver</tissue>
    </source>
</reference>
<dbReference type="KEGG" id="alim:106516601"/>
<dbReference type="PANTHER" id="PTHR28567:SF1">
    <property type="entry name" value="PROTEIN FAM53B"/>
    <property type="match status" value="1"/>
</dbReference>
<proteinExistence type="inferred from homology"/>
<dbReference type="GO" id="GO:0006606">
    <property type="term" value="P:protein import into nucleus"/>
    <property type="evidence" value="ECO:0007669"/>
    <property type="project" value="TreeGrafter"/>
</dbReference>
<feature type="region of interest" description="Disordered" evidence="2">
    <location>
        <begin position="315"/>
        <end position="384"/>
    </location>
</feature>
<dbReference type="GO" id="GO:0005634">
    <property type="term" value="C:nucleus"/>
    <property type="evidence" value="ECO:0007669"/>
    <property type="project" value="TreeGrafter"/>
</dbReference>
<dbReference type="PANTHER" id="PTHR28567">
    <property type="entry name" value="PROTEIN FAM53A-LIKE ISOFORM X1"/>
    <property type="match status" value="1"/>
</dbReference>
<evidence type="ECO:0000256" key="1">
    <source>
        <dbReference type="ARBA" id="ARBA00010984"/>
    </source>
</evidence>
<dbReference type="GO" id="GO:0090263">
    <property type="term" value="P:positive regulation of canonical Wnt signaling pathway"/>
    <property type="evidence" value="ECO:0007669"/>
    <property type="project" value="TreeGrafter"/>
</dbReference>
<dbReference type="InterPro" id="IPR029356">
    <property type="entry name" value="FAM53"/>
</dbReference>
<keyword evidence="3" id="KW-1185">Reference proteome</keyword>
<evidence type="ECO:0000313" key="4">
    <source>
        <dbReference type="RefSeq" id="XP_013862490.1"/>
    </source>
</evidence>
<feature type="compositionally biased region" description="Acidic residues" evidence="2">
    <location>
        <begin position="333"/>
        <end position="342"/>
    </location>
</feature>
<feature type="region of interest" description="Disordered" evidence="2">
    <location>
        <begin position="233"/>
        <end position="294"/>
    </location>
</feature>
<dbReference type="FunCoup" id="A0A2I4B421">
    <property type="interactions" value="1262"/>
</dbReference>
<feature type="compositionally biased region" description="Polar residues" evidence="2">
    <location>
        <begin position="366"/>
        <end position="378"/>
    </location>
</feature>
<dbReference type="RefSeq" id="XP_013862490.1">
    <property type="nucleotide sequence ID" value="XM_014007036.1"/>
</dbReference>
<evidence type="ECO:0000313" key="3">
    <source>
        <dbReference type="Proteomes" id="UP000192220"/>
    </source>
</evidence>
<dbReference type="Proteomes" id="UP000192220">
    <property type="component" value="Unplaced"/>
</dbReference>
<dbReference type="AlphaFoldDB" id="A0A2I4B421"/>
<organism evidence="3 4">
    <name type="scientific">Austrofundulus limnaeus</name>
    <name type="common">Annual killifish</name>
    <dbReference type="NCBI Taxonomy" id="52670"/>
    <lineage>
        <taxon>Eukaryota</taxon>
        <taxon>Metazoa</taxon>
        <taxon>Chordata</taxon>
        <taxon>Craniata</taxon>
        <taxon>Vertebrata</taxon>
        <taxon>Euteleostomi</taxon>
        <taxon>Actinopterygii</taxon>
        <taxon>Neopterygii</taxon>
        <taxon>Teleostei</taxon>
        <taxon>Neoteleostei</taxon>
        <taxon>Acanthomorphata</taxon>
        <taxon>Ovalentaria</taxon>
        <taxon>Atherinomorphae</taxon>
        <taxon>Cyprinodontiformes</taxon>
        <taxon>Rivulidae</taxon>
        <taxon>Austrofundulus</taxon>
    </lineage>
</organism>
<dbReference type="OrthoDB" id="9934966at2759"/>
<dbReference type="GeneID" id="106516601"/>
<comment type="similarity">
    <text evidence="1">Belongs to the FAM53 family.</text>
</comment>
<dbReference type="InParanoid" id="A0A2I4B421"/>
<dbReference type="CTD" id="9679"/>
<dbReference type="Pfam" id="PF15242">
    <property type="entry name" value="FAM53"/>
    <property type="match status" value="1"/>
</dbReference>
<protein>
    <submittedName>
        <fullName evidence="4">Protein FAM53B isoform X1</fullName>
    </submittedName>
</protein>
<sequence>MCKAMVIIYKKTLGKKAGDDVTSTCTDLGTFQAQTMSQGAALFLGTSQWREVGHSCALQQRPVGTSLENLWDVLPEVHRTSAQWDWDIGSKSSTITSLLQDLSLTETASSHSTAPPSKRQCRSLSCSGELGSCRSTWRPQGSRVWTSVEKRRCHSGGSVQRGSVGNAQLCFPAMQRSSSFSLPAHSDTAEPLCFTQHLTQPSAFTGLTPSSPMRLSSEPAAEPLYLSHEQISLPEARGPSPPSSPDSTPELERRGGQGGLARSRSQPCVLNAKKIGVKRRRPADTHKQRPSLDLAKMTQKLRNFHSLSCPGITSDDLSGSGQAAPTLRCNPDDLSENEDGSEDVLSRPADGELTRNEPATEEADRNVTNCRGPTAETTNGKDGEPLWAGLCSMRRDVYQLGGELDIEQIERN</sequence>
<evidence type="ECO:0000256" key="2">
    <source>
        <dbReference type="SAM" id="MobiDB-lite"/>
    </source>
</evidence>
<gene>
    <name evidence="4" type="primary">fam53b</name>
</gene>
<name>A0A2I4B421_AUSLI</name>
<accession>A0A2I4B421</accession>